<dbReference type="InterPro" id="IPR025997">
    <property type="entry name" value="SBP_2_dom"/>
</dbReference>
<dbReference type="GO" id="GO:0030288">
    <property type="term" value="C:outer membrane-bounded periplasmic space"/>
    <property type="evidence" value="ECO:0007669"/>
    <property type="project" value="TreeGrafter"/>
</dbReference>
<dbReference type="Proteomes" id="UP000254051">
    <property type="component" value="Unassembled WGS sequence"/>
</dbReference>
<feature type="compositionally biased region" description="Polar residues" evidence="3">
    <location>
        <begin position="29"/>
        <end position="39"/>
    </location>
</feature>
<feature type="region of interest" description="Disordered" evidence="3">
    <location>
        <begin position="29"/>
        <end position="52"/>
    </location>
</feature>
<dbReference type="RefSeq" id="WP_109711041.1">
    <property type="nucleotide sequence ID" value="NZ_QGDS01000005.1"/>
</dbReference>
<dbReference type="SUPFAM" id="SSF53822">
    <property type="entry name" value="Periplasmic binding protein-like I"/>
    <property type="match status" value="1"/>
</dbReference>
<evidence type="ECO:0000256" key="2">
    <source>
        <dbReference type="ARBA" id="ARBA00007639"/>
    </source>
</evidence>
<accession>A0A315ZZ96</accession>
<evidence type="ECO:0000313" key="7">
    <source>
        <dbReference type="Proteomes" id="UP000254051"/>
    </source>
</evidence>
<feature type="chain" id="PRO_5043163562" evidence="4">
    <location>
        <begin position="23"/>
        <end position="379"/>
    </location>
</feature>
<dbReference type="EMBL" id="UHJJ01000005">
    <property type="protein sequence ID" value="SUQ14301.1"/>
    <property type="molecule type" value="Genomic_DNA"/>
</dbReference>
<dbReference type="PANTHER" id="PTHR30036">
    <property type="entry name" value="D-XYLOSE-BINDING PERIPLASMIC PROTEIN"/>
    <property type="match status" value="1"/>
</dbReference>
<gene>
    <name evidence="6" type="ORF">SAMN05216529_105277</name>
</gene>
<dbReference type="OrthoDB" id="9769193at2"/>
<protein>
    <submittedName>
        <fullName evidence="6">ABC-type sugar transport system, substrate-binding protein, contains N-terminal xre family HTH domain</fullName>
    </submittedName>
</protein>
<sequence>MRRMKKWCALFLTAIMLTGTLAGCSVDDNSTGDVGSQTEESTEKSGEAVTESKTDGSFKIGIAAREITNDYNRNIVSASQEVIEAAGGSVVIADAQADVQKHNENIENLINSGIDGLIVHLGDPEQMAPLMEAAEKKGIPVITNGVGSPVEHTLGDVNGDDPLMATLASDALLASIGYKGDVYVVWVPGAPLLETRKRIFEAVAADYPDVVIHEVPAEHNPAKVQTQIEEILTANPEEGSIAGIFGTYDQLVSGASEAIRRAGRGDEIKMIGIDGDVLGFQMLFQEDSPFVATVVMDTESIGRQSAEILLGVMDGSVDASTVSPKIPASCYVATRKNGVEAAEMKWGENFWEDVGLVKEDVEKMFPKEEDVIVALPSIP</sequence>
<comment type="subcellular location">
    <subcellularLocation>
        <location evidence="1">Cell envelope</location>
    </subcellularLocation>
</comment>
<name>A0A315ZZ96_9FIRM</name>
<feature type="domain" description="Periplasmic binding protein" evidence="5">
    <location>
        <begin position="60"/>
        <end position="315"/>
    </location>
</feature>
<keyword evidence="6" id="KW-0813">Transport</keyword>
<dbReference type="PANTHER" id="PTHR30036:SF7">
    <property type="entry name" value="ABC TRANSPORTER PERIPLASMIC-BINDING PROTEIN YPHF"/>
    <property type="match status" value="1"/>
</dbReference>
<dbReference type="InterPro" id="IPR028082">
    <property type="entry name" value="Peripla_BP_I"/>
</dbReference>
<dbReference type="Gene3D" id="3.40.50.2300">
    <property type="match status" value="2"/>
</dbReference>
<evidence type="ECO:0000256" key="3">
    <source>
        <dbReference type="SAM" id="MobiDB-lite"/>
    </source>
</evidence>
<dbReference type="PROSITE" id="PS51257">
    <property type="entry name" value="PROKAR_LIPOPROTEIN"/>
    <property type="match status" value="1"/>
</dbReference>
<dbReference type="InterPro" id="IPR050555">
    <property type="entry name" value="Bact_Solute-Bind_Prot2"/>
</dbReference>
<proteinExistence type="inferred from homology"/>
<evidence type="ECO:0000313" key="6">
    <source>
        <dbReference type="EMBL" id="SUQ14301.1"/>
    </source>
</evidence>
<keyword evidence="6" id="KW-0762">Sugar transport</keyword>
<dbReference type="Pfam" id="PF13407">
    <property type="entry name" value="Peripla_BP_4"/>
    <property type="match status" value="1"/>
</dbReference>
<dbReference type="AlphaFoldDB" id="A0A315ZZ96"/>
<reference evidence="7" key="1">
    <citation type="submission" date="2017-07" db="EMBL/GenBank/DDBJ databases">
        <authorList>
            <person name="Varghese N."/>
            <person name="Submissions S."/>
        </authorList>
    </citation>
    <scope>NUCLEOTIDE SEQUENCE [LARGE SCALE GENOMIC DNA]</scope>
    <source>
        <strain evidence="7">NLAE-zl-C134</strain>
    </source>
</reference>
<comment type="similarity">
    <text evidence="2">Belongs to the bacterial solute-binding protein 2 family.</text>
</comment>
<keyword evidence="4" id="KW-0732">Signal</keyword>
<feature type="compositionally biased region" description="Basic and acidic residues" evidence="3">
    <location>
        <begin position="41"/>
        <end position="52"/>
    </location>
</feature>
<evidence type="ECO:0000256" key="4">
    <source>
        <dbReference type="SAM" id="SignalP"/>
    </source>
</evidence>
<evidence type="ECO:0000259" key="5">
    <source>
        <dbReference type="Pfam" id="PF13407"/>
    </source>
</evidence>
<keyword evidence="7" id="KW-1185">Reference proteome</keyword>
<organism evidence="6 7">
    <name type="scientific">Faecalicatena contorta</name>
    <dbReference type="NCBI Taxonomy" id="39482"/>
    <lineage>
        <taxon>Bacteria</taxon>
        <taxon>Bacillati</taxon>
        <taxon>Bacillota</taxon>
        <taxon>Clostridia</taxon>
        <taxon>Lachnospirales</taxon>
        <taxon>Lachnospiraceae</taxon>
        <taxon>Faecalicatena</taxon>
    </lineage>
</organism>
<dbReference type="GO" id="GO:0030246">
    <property type="term" value="F:carbohydrate binding"/>
    <property type="evidence" value="ECO:0007669"/>
    <property type="project" value="TreeGrafter"/>
</dbReference>
<feature type="signal peptide" evidence="4">
    <location>
        <begin position="1"/>
        <end position="22"/>
    </location>
</feature>
<evidence type="ECO:0000256" key="1">
    <source>
        <dbReference type="ARBA" id="ARBA00004196"/>
    </source>
</evidence>